<organism evidence="2 3">
    <name type="scientific">Pilimelia anulata</name>
    <dbReference type="NCBI Taxonomy" id="53371"/>
    <lineage>
        <taxon>Bacteria</taxon>
        <taxon>Bacillati</taxon>
        <taxon>Actinomycetota</taxon>
        <taxon>Actinomycetes</taxon>
        <taxon>Micromonosporales</taxon>
        <taxon>Micromonosporaceae</taxon>
        <taxon>Pilimelia</taxon>
    </lineage>
</organism>
<dbReference type="AlphaFoldDB" id="A0A8J3FC61"/>
<evidence type="ECO:0000313" key="2">
    <source>
        <dbReference type="EMBL" id="GGJ98918.1"/>
    </source>
</evidence>
<reference evidence="2" key="2">
    <citation type="submission" date="2020-09" db="EMBL/GenBank/DDBJ databases">
        <authorList>
            <person name="Sun Q."/>
            <person name="Ohkuma M."/>
        </authorList>
    </citation>
    <scope>NUCLEOTIDE SEQUENCE</scope>
    <source>
        <strain evidence="2">JCM 3090</strain>
    </source>
</reference>
<gene>
    <name evidence="2" type="ORF">GCM10010123_31070</name>
</gene>
<evidence type="ECO:0000256" key="1">
    <source>
        <dbReference type="SAM" id="MobiDB-lite"/>
    </source>
</evidence>
<dbReference type="EMBL" id="BMQB01000006">
    <property type="protein sequence ID" value="GGJ98918.1"/>
    <property type="molecule type" value="Genomic_DNA"/>
</dbReference>
<keyword evidence="3" id="KW-1185">Reference proteome</keyword>
<name>A0A8J3FC61_9ACTN</name>
<feature type="compositionally biased region" description="Basic and acidic residues" evidence="1">
    <location>
        <begin position="51"/>
        <end position="60"/>
    </location>
</feature>
<sequence>MNHRRRVPWWHVWRWGDTGLCVCGLPWPCLDAGFHSYSAPPRESGGRRNRVREEHEWKRL</sequence>
<comment type="caution">
    <text evidence="2">The sequence shown here is derived from an EMBL/GenBank/DDBJ whole genome shotgun (WGS) entry which is preliminary data.</text>
</comment>
<accession>A0A8J3FC61</accession>
<proteinExistence type="predicted"/>
<evidence type="ECO:0000313" key="3">
    <source>
        <dbReference type="Proteomes" id="UP000649739"/>
    </source>
</evidence>
<feature type="region of interest" description="Disordered" evidence="1">
    <location>
        <begin position="40"/>
        <end position="60"/>
    </location>
</feature>
<reference evidence="2" key="1">
    <citation type="journal article" date="2014" name="Int. J. Syst. Evol. Microbiol.">
        <title>Complete genome sequence of Corynebacterium casei LMG S-19264T (=DSM 44701T), isolated from a smear-ripened cheese.</title>
        <authorList>
            <consortium name="US DOE Joint Genome Institute (JGI-PGF)"/>
            <person name="Walter F."/>
            <person name="Albersmeier A."/>
            <person name="Kalinowski J."/>
            <person name="Ruckert C."/>
        </authorList>
    </citation>
    <scope>NUCLEOTIDE SEQUENCE</scope>
    <source>
        <strain evidence="2">JCM 3090</strain>
    </source>
</reference>
<protein>
    <submittedName>
        <fullName evidence="2">Uncharacterized protein</fullName>
    </submittedName>
</protein>
<dbReference type="Proteomes" id="UP000649739">
    <property type="component" value="Unassembled WGS sequence"/>
</dbReference>